<name>A0AAD9PC06_RIDPI</name>
<accession>A0AAD9PC06</accession>
<organism evidence="2 3">
    <name type="scientific">Ridgeia piscesae</name>
    <name type="common">Tubeworm</name>
    <dbReference type="NCBI Taxonomy" id="27915"/>
    <lineage>
        <taxon>Eukaryota</taxon>
        <taxon>Metazoa</taxon>
        <taxon>Spiralia</taxon>
        <taxon>Lophotrochozoa</taxon>
        <taxon>Annelida</taxon>
        <taxon>Polychaeta</taxon>
        <taxon>Sedentaria</taxon>
        <taxon>Canalipalpata</taxon>
        <taxon>Sabellida</taxon>
        <taxon>Siboglinidae</taxon>
        <taxon>Ridgeia</taxon>
    </lineage>
</organism>
<feature type="chain" id="PRO_5042199071" evidence="1">
    <location>
        <begin position="26"/>
        <end position="90"/>
    </location>
</feature>
<proteinExistence type="predicted"/>
<evidence type="ECO:0000313" key="3">
    <source>
        <dbReference type="Proteomes" id="UP001209878"/>
    </source>
</evidence>
<evidence type="ECO:0000256" key="1">
    <source>
        <dbReference type="SAM" id="SignalP"/>
    </source>
</evidence>
<keyword evidence="1" id="KW-0732">Signal</keyword>
<comment type="caution">
    <text evidence="2">The sequence shown here is derived from an EMBL/GenBank/DDBJ whole genome shotgun (WGS) entry which is preliminary data.</text>
</comment>
<protein>
    <submittedName>
        <fullName evidence="2">Uncharacterized protein</fullName>
    </submittedName>
</protein>
<dbReference type="Proteomes" id="UP001209878">
    <property type="component" value="Unassembled WGS sequence"/>
</dbReference>
<gene>
    <name evidence="2" type="ORF">NP493_44g07003</name>
</gene>
<sequence>MTQKLLVVAVVTVLISAAVLPEVTSFTPWTQYRIICMEGCLENDSSCTRDCQTEAYVGECIKRRCVAGMRTCREFCNIMFSKEMPDGEIE</sequence>
<evidence type="ECO:0000313" key="2">
    <source>
        <dbReference type="EMBL" id="KAK2191835.1"/>
    </source>
</evidence>
<keyword evidence="3" id="KW-1185">Reference proteome</keyword>
<feature type="signal peptide" evidence="1">
    <location>
        <begin position="1"/>
        <end position="25"/>
    </location>
</feature>
<reference evidence="2" key="1">
    <citation type="journal article" date="2023" name="Mol. Biol. Evol.">
        <title>Third-Generation Sequencing Reveals the Adaptive Role of the Epigenome in Three Deep-Sea Polychaetes.</title>
        <authorList>
            <person name="Perez M."/>
            <person name="Aroh O."/>
            <person name="Sun Y."/>
            <person name="Lan Y."/>
            <person name="Juniper S.K."/>
            <person name="Young C.R."/>
            <person name="Angers B."/>
            <person name="Qian P.Y."/>
        </authorList>
    </citation>
    <scope>NUCLEOTIDE SEQUENCE</scope>
    <source>
        <strain evidence="2">R07B-5</strain>
    </source>
</reference>
<dbReference type="AlphaFoldDB" id="A0AAD9PC06"/>
<dbReference type="EMBL" id="JAODUO010000044">
    <property type="protein sequence ID" value="KAK2191835.1"/>
    <property type="molecule type" value="Genomic_DNA"/>
</dbReference>